<dbReference type="AlphaFoldDB" id="A0A814LNJ1"/>
<evidence type="ECO:0000313" key="5">
    <source>
        <dbReference type="Proteomes" id="UP000663877"/>
    </source>
</evidence>
<protein>
    <submittedName>
        <fullName evidence="2">Uncharacterized protein</fullName>
    </submittedName>
</protein>
<comment type="caution">
    <text evidence="2">The sequence shown here is derived from an EMBL/GenBank/DDBJ whole genome shotgun (WGS) entry which is preliminary data.</text>
</comment>
<keyword evidence="1" id="KW-0472">Membrane</keyword>
<dbReference type="OrthoDB" id="9991312at2759"/>
<evidence type="ECO:0000256" key="1">
    <source>
        <dbReference type="SAM" id="Phobius"/>
    </source>
</evidence>
<evidence type="ECO:0000313" key="2">
    <source>
        <dbReference type="EMBL" id="CAF1065629.1"/>
    </source>
</evidence>
<evidence type="ECO:0000313" key="3">
    <source>
        <dbReference type="EMBL" id="CAF1382421.1"/>
    </source>
</evidence>
<dbReference type="EMBL" id="CAJNOM010000350">
    <property type="protein sequence ID" value="CAF1382421.1"/>
    <property type="molecule type" value="Genomic_DNA"/>
</dbReference>
<feature type="transmembrane region" description="Helical" evidence="1">
    <location>
        <begin position="6"/>
        <end position="25"/>
    </location>
</feature>
<reference evidence="2" key="1">
    <citation type="submission" date="2021-02" db="EMBL/GenBank/DDBJ databases">
        <authorList>
            <person name="Nowell W R."/>
        </authorList>
    </citation>
    <scope>NUCLEOTIDE SEQUENCE</scope>
</reference>
<keyword evidence="1" id="KW-1133">Transmembrane helix</keyword>
<keyword evidence="4" id="KW-1185">Reference proteome</keyword>
<accession>A0A814LNJ1</accession>
<proteinExistence type="predicted"/>
<dbReference type="EMBL" id="CAJNOI010000104">
    <property type="protein sequence ID" value="CAF1065629.1"/>
    <property type="molecule type" value="Genomic_DNA"/>
</dbReference>
<evidence type="ECO:0000313" key="4">
    <source>
        <dbReference type="Proteomes" id="UP000663832"/>
    </source>
</evidence>
<name>A0A814LNJ1_9BILA</name>
<dbReference type="Proteomes" id="UP000663832">
    <property type="component" value="Unassembled WGS sequence"/>
</dbReference>
<organism evidence="2 5">
    <name type="scientific">Adineta steineri</name>
    <dbReference type="NCBI Taxonomy" id="433720"/>
    <lineage>
        <taxon>Eukaryota</taxon>
        <taxon>Metazoa</taxon>
        <taxon>Spiralia</taxon>
        <taxon>Gnathifera</taxon>
        <taxon>Rotifera</taxon>
        <taxon>Eurotatoria</taxon>
        <taxon>Bdelloidea</taxon>
        <taxon>Adinetida</taxon>
        <taxon>Adinetidae</taxon>
        <taxon>Adineta</taxon>
    </lineage>
</organism>
<gene>
    <name evidence="2" type="ORF">BJG266_LOCUS19415</name>
    <name evidence="3" type="ORF">QVE165_LOCUS35737</name>
</gene>
<dbReference type="Proteomes" id="UP000663877">
    <property type="component" value="Unassembled WGS sequence"/>
</dbReference>
<sequence>MSQQSYSFLCLRYVLVWLCISMVIIQLTQALNDDVFVSSSEDNTNHQLDRRSSKKVAQMLQQILQRGEMQVQPQRIHAFLNQLHRRETND</sequence>
<keyword evidence="1" id="KW-0812">Transmembrane</keyword>